<evidence type="ECO:0008006" key="8">
    <source>
        <dbReference type="Google" id="ProtNLM"/>
    </source>
</evidence>
<dbReference type="GO" id="GO:0016020">
    <property type="term" value="C:membrane"/>
    <property type="evidence" value="ECO:0007669"/>
    <property type="project" value="UniProtKB-SubCell"/>
</dbReference>
<feature type="transmembrane region" description="Helical" evidence="5">
    <location>
        <begin position="63"/>
        <end position="91"/>
    </location>
</feature>
<reference evidence="6 7" key="1">
    <citation type="submission" date="2016-02" db="EMBL/GenBank/DDBJ databases">
        <title>Ulvibacter sp. LPB0005, isolated from Thais luteostoma.</title>
        <authorList>
            <person name="Shin S.-K."/>
            <person name="Yi H."/>
        </authorList>
    </citation>
    <scope>NUCLEOTIDE SEQUENCE [LARGE SCALE GENOMIC DNA]</scope>
    <source>
        <strain evidence="6 7">LPB0005</strain>
    </source>
</reference>
<dbReference type="RefSeq" id="WP_068590375.1">
    <property type="nucleotide sequence ID" value="NZ_LRXL01000026.1"/>
</dbReference>
<evidence type="ECO:0000256" key="1">
    <source>
        <dbReference type="ARBA" id="ARBA00004370"/>
    </source>
</evidence>
<evidence type="ECO:0000313" key="6">
    <source>
        <dbReference type="EMBL" id="OAB80110.1"/>
    </source>
</evidence>
<evidence type="ECO:0000256" key="5">
    <source>
        <dbReference type="SAM" id="Phobius"/>
    </source>
</evidence>
<dbReference type="EMBL" id="LRXL01000026">
    <property type="protein sequence ID" value="OAB80110.1"/>
    <property type="molecule type" value="Genomic_DNA"/>
</dbReference>
<dbReference type="Proteomes" id="UP000077013">
    <property type="component" value="Unassembled WGS sequence"/>
</dbReference>
<feature type="transmembrane region" description="Helical" evidence="5">
    <location>
        <begin position="16"/>
        <end position="36"/>
    </location>
</feature>
<evidence type="ECO:0000313" key="7">
    <source>
        <dbReference type="Proteomes" id="UP000077013"/>
    </source>
</evidence>
<gene>
    <name evidence="6" type="ORF">ULVI_05055</name>
</gene>
<keyword evidence="2 5" id="KW-0812">Transmembrane</keyword>
<dbReference type="InterPro" id="IPR051423">
    <property type="entry name" value="CD225/Dispanin"/>
</dbReference>
<comment type="subcellular location">
    <subcellularLocation>
        <location evidence="1">Membrane</location>
    </subcellularLocation>
</comment>
<keyword evidence="7" id="KW-1185">Reference proteome</keyword>
<dbReference type="PANTHER" id="PTHR14948:SF25">
    <property type="entry name" value="DUF4190 DOMAIN-CONTAINING PROTEIN"/>
    <property type="match status" value="1"/>
</dbReference>
<sequence length="94" mass="9970">MENLNQPQATPPDNHLVWAILSTVLCCLPLGIVSIIKSTKVKELWLQGDHAGAQKAANDAKKFAIWAAVAAAIVWVLYIILMVVGIAGGAMGGY</sequence>
<organism evidence="6 7">
    <name type="scientific">Cochleicola gelatinilyticus</name>
    <dbReference type="NCBI Taxonomy" id="1763537"/>
    <lineage>
        <taxon>Bacteria</taxon>
        <taxon>Pseudomonadati</taxon>
        <taxon>Bacteroidota</taxon>
        <taxon>Flavobacteriia</taxon>
        <taxon>Flavobacteriales</taxon>
        <taxon>Flavobacteriaceae</taxon>
        <taxon>Cochleicola</taxon>
    </lineage>
</organism>
<dbReference type="InterPro" id="IPR007593">
    <property type="entry name" value="CD225/Dispanin_fam"/>
</dbReference>
<evidence type="ECO:0000256" key="2">
    <source>
        <dbReference type="ARBA" id="ARBA00022692"/>
    </source>
</evidence>
<name>A0A167IXF4_9FLAO</name>
<dbReference type="OrthoDB" id="9815705at2"/>
<dbReference type="PANTHER" id="PTHR14948">
    <property type="entry name" value="NG5"/>
    <property type="match status" value="1"/>
</dbReference>
<dbReference type="AlphaFoldDB" id="A0A167IXF4"/>
<proteinExistence type="predicted"/>
<keyword evidence="4 5" id="KW-0472">Membrane</keyword>
<evidence type="ECO:0000256" key="3">
    <source>
        <dbReference type="ARBA" id="ARBA00022989"/>
    </source>
</evidence>
<evidence type="ECO:0000256" key="4">
    <source>
        <dbReference type="ARBA" id="ARBA00023136"/>
    </source>
</evidence>
<accession>A0A167IXF4</accession>
<dbReference type="STRING" id="1763537.ULVI_05055"/>
<keyword evidence="3 5" id="KW-1133">Transmembrane helix</keyword>
<comment type="caution">
    <text evidence="6">The sequence shown here is derived from an EMBL/GenBank/DDBJ whole genome shotgun (WGS) entry which is preliminary data.</text>
</comment>
<protein>
    <recommendedName>
        <fullName evidence="8">CD225/dispanin family protein</fullName>
    </recommendedName>
</protein>
<dbReference type="Pfam" id="PF04505">
    <property type="entry name" value="CD225"/>
    <property type="match status" value="1"/>
</dbReference>